<sequence length="726" mass="78927">MATSASSELESPAPRLPTKAFEGHAEEAEVWSVAYFHDGKRVISGSDDKTVRIWDVESQKQEGGSLIHNFHVRSMALSPDERRLVSGWHGLALWDLEGRAVMWEKAGSEVDGSRVAYSPDGRLIAASHNKAIVLLNAETGEQIRQQLQFGDIVWCLGFSPDGTQLAVGLDKGKVQVLDVATGKSVVGPFETHTGTVTSLVYTLDGQQFITASDDKSIRVWDSATGQEIGDPMLGHEELVWQIALSRGGQRLASSSNDSTVRVWDLKTRRQIGGSLQAQSYCVFFSVAWSPDDHSIVSGAGGGTIYLWDVPQFDDHIVIPQAPAPTTSIAPLPRTSSPRAHSTSPSILSLPVGPSPAPPQSPEVNIGPGQDSNLEYTTSESFDSVLDLPADGTQSAQRRKKRRRRGAAVASTLSPAATPDVLNTPAIAEPESHAPQSQTGPLSKTITADAPVDAQTSGSRFRPLARSWIRRLMTSISRRTRKSSFTNIDDPSQARDSRKTTRGARRSQGNSEENRPESREVNNSRPRQRPQRHGRRNEEIGMIAPAPMYDRYQVATEEYWYDPQNPPLIDRIFFCMICCGVPKDNASYKTNADADPEPNKPTPNAQAGPSHSGPSHPQNQLDPSAANTATSANANTSTPAPRLGGFRRLWKRISNIVRRRSRWPQHESHQLQTISHATPQPSCHATTPQSSAHATPTSSCYATPSSSLAGYVTPTSSGSVDQQCNQI</sequence>
<proteinExistence type="predicted"/>
<evidence type="ECO:0000313" key="1">
    <source>
        <dbReference type="EMBL" id="KAH7904390.1"/>
    </source>
</evidence>
<comment type="caution">
    <text evidence="1">The sequence shown here is derived from an EMBL/GenBank/DDBJ whole genome shotgun (WGS) entry which is preliminary data.</text>
</comment>
<accession>A0ACB7ZT59</accession>
<reference evidence="1" key="1">
    <citation type="journal article" date="2021" name="New Phytol.">
        <title>Evolutionary innovations through gain and loss of genes in the ectomycorrhizal Boletales.</title>
        <authorList>
            <person name="Wu G."/>
            <person name="Miyauchi S."/>
            <person name="Morin E."/>
            <person name="Kuo A."/>
            <person name="Drula E."/>
            <person name="Varga T."/>
            <person name="Kohler A."/>
            <person name="Feng B."/>
            <person name="Cao Y."/>
            <person name="Lipzen A."/>
            <person name="Daum C."/>
            <person name="Hundley H."/>
            <person name="Pangilinan J."/>
            <person name="Johnson J."/>
            <person name="Barry K."/>
            <person name="LaButti K."/>
            <person name="Ng V."/>
            <person name="Ahrendt S."/>
            <person name="Min B."/>
            <person name="Choi I.G."/>
            <person name="Park H."/>
            <person name="Plett J.M."/>
            <person name="Magnuson J."/>
            <person name="Spatafora J.W."/>
            <person name="Nagy L.G."/>
            <person name="Henrissat B."/>
            <person name="Grigoriev I.V."/>
            <person name="Yang Z.L."/>
            <person name="Xu J."/>
            <person name="Martin F.M."/>
        </authorList>
    </citation>
    <scope>NUCLEOTIDE SEQUENCE</scope>
    <source>
        <strain evidence="1">ATCC 28755</strain>
    </source>
</reference>
<dbReference type="EMBL" id="MU268491">
    <property type="protein sequence ID" value="KAH7904390.1"/>
    <property type="molecule type" value="Genomic_DNA"/>
</dbReference>
<protein>
    <submittedName>
        <fullName evidence="1">Quinon protein alcohol dehydrogenase-like superfamily</fullName>
    </submittedName>
</protein>
<dbReference type="Proteomes" id="UP000790377">
    <property type="component" value="Unassembled WGS sequence"/>
</dbReference>
<keyword evidence="2" id="KW-1185">Reference proteome</keyword>
<organism evidence="1 2">
    <name type="scientific">Hygrophoropsis aurantiaca</name>
    <dbReference type="NCBI Taxonomy" id="72124"/>
    <lineage>
        <taxon>Eukaryota</taxon>
        <taxon>Fungi</taxon>
        <taxon>Dikarya</taxon>
        <taxon>Basidiomycota</taxon>
        <taxon>Agaricomycotina</taxon>
        <taxon>Agaricomycetes</taxon>
        <taxon>Agaricomycetidae</taxon>
        <taxon>Boletales</taxon>
        <taxon>Coniophorineae</taxon>
        <taxon>Hygrophoropsidaceae</taxon>
        <taxon>Hygrophoropsis</taxon>
    </lineage>
</organism>
<gene>
    <name evidence="1" type="ORF">BJ138DRAFT_1119460</name>
</gene>
<evidence type="ECO:0000313" key="2">
    <source>
        <dbReference type="Proteomes" id="UP000790377"/>
    </source>
</evidence>
<name>A0ACB7ZT59_9AGAM</name>